<protein>
    <recommendedName>
        <fullName evidence="3">Right-handed parallel beta-helix repeat-containing protein</fullName>
    </recommendedName>
</protein>
<dbReference type="Proteomes" id="UP001161691">
    <property type="component" value="Unassembled WGS sequence"/>
</dbReference>
<name>A0ABT6TGZ3_9BACL</name>
<sequence>MALDLSAQYELVEKVVKAGGTVGEDCDYTDLKAALDDIADNSARKRYILRVLNGTYDVSNDGNLYLGLKNYVEIVGQSRGGVRIVKRDDEYSDAKNVFDTACYGQRIEYASLRNMTVVSYNLKAPVHIDDDCLQGTIELIDCTLINENTPEMGNYQNGLACGLRQGQRVVARGVHSNGMLWMHNGFEAYTGEGCRFELYNCISPYIVIGELITYGSEKVIIEGCRAEFLRYLYIKGVAVKQLRPYVQSSFSFELRGNSIDYIEAVTTTDLGSTSVPTAFDELCGGKWSISDPAIHRFVRNAGTTDIEKGSLVSLSGNGVKSWAPGERLYGTAMDDISPGDYGIVQDRGIVFIRAHPEAEPDQDDPVELDAKGMAVRQGSGAPIGVARGWYAHGDRLLKVKLLQSSML</sequence>
<dbReference type="InterPro" id="IPR012334">
    <property type="entry name" value="Pectin_lyas_fold"/>
</dbReference>
<evidence type="ECO:0000313" key="2">
    <source>
        <dbReference type="Proteomes" id="UP001161691"/>
    </source>
</evidence>
<gene>
    <name evidence="1" type="ORF">KB449_12840</name>
</gene>
<dbReference type="RefSeq" id="WP_282908755.1">
    <property type="nucleotide sequence ID" value="NZ_JAGRPV010000001.1"/>
</dbReference>
<dbReference type="Gene3D" id="2.160.20.10">
    <property type="entry name" value="Single-stranded right-handed beta-helix, Pectin lyase-like"/>
    <property type="match status" value="1"/>
</dbReference>
<accession>A0ABT6TGZ3</accession>
<dbReference type="EMBL" id="JAGRPV010000001">
    <property type="protein sequence ID" value="MDI4645856.1"/>
    <property type="molecule type" value="Genomic_DNA"/>
</dbReference>
<organism evidence="1 2">
    <name type="scientific">Cohnella hashimotonis</name>
    <dbReference type="NCBI Taxonomy" id="2826895"/>
    <lineage>
        <taxon>Bacteria</taxon>
        <taxon>Bacillati</taxon>
        <taxon>Bacillota</taxon>
        <taxon>Bacilli</taxon>
        <taxon>Bacillales</taxon>
        <taxon>Paenibacillaceae</taxon>
        <taxon>Cohnella</taxon>
    </lineage>
</organism>
<keyword evidence="2" id="KW-1185">Reference proteome</keyword>
<comment type="caution">
    <text evidence="1">The sequence shown here is derived from an EMBL/GenBank/DDBJ whole genome shotgun (WGS) entry which is preliminary data.</text>
</comment>
<proteinExistence type="predicted"/>
<evidence type="ECO:0000313" key="1">
    <source>
        <dbReference type="EMBL" id="MDI4645856.1"/>
    </source>
</evidence>
<evidence type="ECO:0008006" key="3">
    <source>
        <dbReference type="Google" id="ProtNLM"/>
    </source>
</evidence>
<reference evidence="1" key="1">
    <citation type="submission" date="2023-04" db="EMBL/GenBank/DDBJ databases">
        <title>Comparative genomic analysis of Cohnella hashimotonis sp. nov., isolated from the International Space Station.</title>
        <authorList>
            <person name="Venkateswaran K."/>
            <person name="Simpson A."/>
        </authorList>
    </citation>
    <scope>NUCLEOTIDE SEQUENCE</scope>
    <source>
        <strain evidence="1">F6_2S_P_1</strain>
    </source>
</reference>